<keyword evidence="2" id="KW-0540">Nuclease</keyword>
<reference evidence="2 3" key="1">
    <citation type="submission" date="2019-04" db="EMBL/GenBank/DDBJ databases">
        <title>Whole genome analysis of Escherichia phage E0157.</title>
        <authorList>
            <person name="Sato K."/>
            <person name="Ohishi K."/>
            <person name="Azam A.H."/>
            <person name="Miyanaga K."/>
            <person name="Tanji Y."/>
        </authorList>
    </citation>
    <scope>NUCLEOTIDE SEQUENCE [LARGE SCALE GENOMIC DNA]</scope>
    <source>
        <strain evidence="2 3">SP15</strain>
    </source>
</reference>
<gene>
    <name evidence="2" type="ORF">E0157_154</name>
</gene>
<dbReference type="Proteomes" id="UP000294925">
    <property type="component" value="Segment"/>
</dbReference>
<dbReference type="GO" id="GO:0004519">
    <property type="term" value="F:endonuclease activity"/>
    <property type="evidence" value="ECO:0007669"/>
    <property type="project" value="UniProtKB-KW"/>
</dbReference>
<dbReference type="EMBL" id="AP019559">
    <property type="protein sequence ID" value="BBJ33928.1"/>
    <property type="molecule type" value="Genomic_DNA"/>
</dbReference>
<keyword evidence="2" id="KW-0378">Hydrolase</keyword>
<name>A0A494WJ44_9CAUD</name>
<organism evidence="2 3">
    <name type="scientific">Escherichia phage SP15</name>
    <dbReference type="NCBI Taxonomy" id="2184265"/>
    <lineage>
        <taxon>Viruses</taxon>
        <taxon>Duplodnaviria</taxon>
        <taxon>Heunggongvirae</taxon>
        <taxon>Uroviricota</taxon>
        <taxon>Caudoviricetes</taxon>
        <taxon>Demerecviridae</taxon>
        <taxon>Markadamsvirinae</taxon>
        <taxon>Tequintavirus</taxon>
        <taxon>Tequintavirus SP15</taxon>
    </lineage>
</organism>
<accession>A0A494WJ44</accession>
<protein>
    <submittedName>
        <fullName evidence="2">Putative endonuclease</fullName>
    </submittedName>
</protein>
<evidence type="ECO:0000313" key="2">
    <source>
        <dbReference type="EMBL" id="BBJ33928.1"/>
    </source>
</evidence>
<evidence type="ECO:0000259" key="1">
    <source>
        <dbReference type="Pfam" id="PF10544"/>
    </source>
</evidence>
<keyword evidence="2" id="KW-0255">Endonuclease</keyword>
<dbReference type="InterPro" id="IPR018306">
    <property type="entry name" value="Phage_T5_Orf172_DNA-bd"/>
</dbReference>
<feature type="domain" description="Bacteriophage T5 Orf172 DNA-binding" evidence="1">
    <location>
        <begin position="135"/>
        <end position="219"/>
    </location>
</feature>
<sequence>MLYMGVGDSMGRQKLTIKDINIRLADRGIQIIGEYVNQRTKTVFKCQRAHVWEATPHSILHMRRGCPHCSNNTISLDEVSNRISNIGYTLLSSYTNAKTKLHLRCNNGHDCFITLDGLTQGKRCPYCSLKWENGGFLYIMSSSRGTKVGISLYPEKRLNEVKRESGFSDLYLFTMYHLPDRETALDLEKEVHREYYNKNCGFSNFTGSTEFFNVAPENIVIFLSSFGLEDYGH</sequence>
<keyword evidence="3" id="KW-1185">Reference proteome</keyword>
<proteinExistence type="predicted"/>
<dbReference type="Pfam" id="PF10544">
    <property type="entry name" value="T5orf172"/>
    <property type="match status" value="1"/>
</dbReference>
<evidence type="ECO:0000313" key="3">
    <source>
        <dbReference type="Proteomes" id="UP000294925"/>
    </source>
</evidence>